<dbReference type="AlphaFoldDB" id="A0A166IBR1"/>
<dbReference type="Proteomes" id="UP000076532">
    <property type="component" value="Unassembled WGS sequence"/>
</dbReference>
<dbReference type="STRING" id="436010.A0A166IBR1"/>
<sequence length="76" mass="8231">EMVNNHMVEGMHIDLSSEPPKCQSCILGKQTRNPVPKICEGVKAGGRLDCVHIDLTGPQAVKSANGNLYIMNVIDD</sequence>
<accession>A0A166IBR1</accession>
<evidence type="ECO:0000313" key="2">
    <source>
        <dbReference type="Proteomes" id="UP000076532"/>
    </source>
</evidence>
<gene>
    <name evidence="1" type="ORF">FIBSPDRAFT_689982</name>
</gene>
<proteinExistence type="predicted"/>
<reference evidence="1 2" key="1">
    <citation type="journal article" date="2016" name="Mol. Biol. Evol.">
        <title>Comparative Genomics of Early-Diverging Mushroom-Forming Fungi Provides Insights into the Origins of Lignocellulose Decay Capabilities.</title>
        <authorList>
            <person name="Nagy L.G."/>
            <person name="Riley R."/>
            <person name="Tritt A."/>
            <person name="Adam C."/>
            <person name="Daum C."/>
            <person name="Floudas D."/>
            <person name="Sun H."/>
            <person name="Yadav J.S."/>
            <person name="Pangilinan J."/>
            <person name="Larsson K.H."/>
            <person name="Matsuura K."/>
            <person name="Barry K."/>
            <person name="Labutti K."/>
            <person name="Kuo R."/>
            <person name="Ohm R.A."/>
            <person name="Bhattacharya S.S."/>
            <person name="Shirouzu T."/>
            <person name="Yoshinaga Y."/>
            <person name="Martin F.M."/>
            <person name="Grigoriev I.V."/>
            <person name="Hibbett D.S."/>
        </authorList>
    </citation>
    <scope>NUCLEOTIDE SEQUENCE [LARGE SCALE GENOMIC DNA]</scope>
    <source>
        <strain evidence="1 2">CBS 109695</strain>
    </source>
</reference>
<name>A0A166IBR1_9AGAM</name>
<dbReference type="OrthoDB" id="2713924at2759"/>
<feature type="non-terminal residue" evidence="1">
    <location>
        <position position="1"/>
    </location>
</feature>
<dbReference type="EMBL" id="KV417562">
    <property type="protein sequence ID" value="KZP19650.1"/>
    <property type="molecule type" value="Genomic_DNA"/>
</dbReference>
<feature type="non-terminal residue" evidence="1">
    <location>
        <position position="76"/>
    </location>
</feature>
<evidence type="ECO:0000313" key="1">
    <source>
        <dbReference type="EMBL" id="KZP19650.1"/>
    </source>
</evidence>
<protein>
    <recommendedName>
        <fullName evidence="3">GAG-pre-integrase domain-containing protein</fullName>
    </recommendedName>
</protein>
<keyword evidence="2" id="KW-1185">Reference proteome</keyword>
<organism evidence="1 2">
    <name type="scientific">Athelia psychrophila</name>
    <dbReference type="NCBI Taxonomy" id="1759441"/>
    <lineage>
        <taxon>Eukaryota</taxon>
        <taxon>Fungi</taxon>
        <taxon>Dikarya</taxon>
        <taxon>Basidiomycota</taxon>
        <taxon>Agaricomycotina</taxon>
        <taxon>Agaricomycetes</taxon>
        <taxon>Agaricomycetidae</taxon>
        <taxon>Atheliales</taxon>
        <taxon>Atheliaceae</taxon>
        <taxon>Athelia</taxon>
    </lineage>
</organism>
<evidence type="ECO:0008006" key="3">
    <source>
        <dbReference type="Google" id="ProtNLM"/>
    </source>
</evidence>